<dbReference type="Pfam" id="PF07687">
    <property type="entry name" value="M20_dimer"/>
    <property type="match status" value="1"/>
</dbReference>
<gene>
    <name evidence="3" type="ORF">H9865_05255</name>
</gene>
<evidence type="ECO:0000259" key="2">
    <source>
        <dbReference type="Pfam" id="PF07687"/>
    </source>
</evidence>
<evidence type="ECO:0000313" key="3">
    <source>
        <dbReference type="EMBL" id="HIX05497.1"/>
    </source>
</evidence>
<dbReference type="EMBL" id="DXFW01000013">
    <property type="protein sequence ID" value="HIX05497.1"/>
    <property type="molecule type" value="Genomic_DNA"/>
</dbReference>
<dbReference type="Proteomes" id="UP000824193">
    <property type="component" value="Unassembled WGS sequence"/>
</dbReference>
<comment type="caution">
    <text evidence="3">The sequence shown here is derived from an EMBL/GenBank/DDBJ whole genome shotgun (WGS) entry which is preliminary data.</text>
</comment>
<dbReference type="SUPFAM" id="SSF55031">
    <property type="entry name" value="Bacterial exopeptidase dimerisation domain"/>
    <property type="match status" value="1"/>
</dbReference>
<dbReference type="GO" id="GO:0016787">
    <property type="term" value="F:hydrolase activity"/>
    <property type="evidence" value="ECO:0007669"/>
    <property type="project" value="InterPro"/>
</dbReference>
<sequence length="388" mass="41906">MVTQELVEYVADIRHRLHQNPELSMQEYATTELVCSELQKMGLEVTRWDDMTGAVGLIRGSAPGPTIAFRADMDALPLEEQSGSAYSSRNKGVMHACAHDGHTALLLGLARYFAPRKSEIAGNIKFIFQPGEEVPPGGAIQMIQRGVLENPKVDAVFALHHATENRTGDIGVRSGAFLAGAASFTLRLKVKGGGGSAPHKGADGIMLAAEVLTAIEVEMTRRVDPVKPGLISFGTIQGGTAFNILANEVTITGTARCFDPETDALIPELIQDVASSIVRRSGGEAELDYRRGYPGVVNDQRMTDLVRRAAVKVLGAEHVQEATPLMAGDDMAYFLQQVPGSYYWWGITPESGMIAPAHTPRFDFDENAFATALNVNVEIVRMALEELA</sequence>
<dbReference type="InterPro" id="IPR017439">
    <property type="entry name" value="Amidohydrolase"/>
</dbReference>
<dbReference type="SUPFAM" id="SSF53187">
    <property type="entry name" value="Zn-dependent exopeptidases"/>
    <property type="match status" value="1"/>
</dbReference>
<dbReference type="Gene3D" id="3.30.70.360">
    <property type="match status" value="1"/>
</dbReference>
<dbReference type="GO" id="GO:0046872">
    <property type="term" value="F:metal ion binding"/>
    <property type="evidence" value="ECO:0007669"/>
    <property type="project" value="UniProtKB-KW"/>
</dbReference>
<feature type="domain" description="Peptidase M20 dimerisation" evidence="2">
    <location>
        <begin position="180"/>
        <end position="263"/>
    </location>
</feature>
<dbReference type="AlphaFoldDB" id="A0A9D1V3P4"/>
<keyword evidence="1" id="KW-0464">Manganese</keyword>
<accession>A0A9D1V3P4</accession>
<feature type="binding site" evidence="1">
    <location>
        <position position="358"/>
    </location>
    <ligand>
        <name>Mn(2+)</name>
        <dbReference type="ChEBI" id="CHEBI:29035"/>
        <label>2</label>
    </ligand>
</feature>
<dbReference type="PANTHER" id="PTHR11014">
    <property type="entry name" value="PEPTIDASE M20 FAMILY MEMBER"/>
    <property type="match status" value="1"/>
</dbReference>
<feature type="binding site" evidence="1">
    <location>
        <position position="133"/>
    </location>
    <ligand>
        <name>Mn(2+)</name>
        <dbReference type="ChEBI" id="CHEBI:29035"/>
        <label>2</label>
    </ligand>
</feature>
<feature type="binding site" evidence="1">
    <location>
        <position position="97"/>
    </location>
    <ligand>
        <name>Mn(2+)</name>
        <dbReference type="ChEBI" id="CHEBI:29035"/>
        <label>2</label>
    </ligand>
</feature>
<reference evidence="3" key="2">
    <citation type="submission" date="2021-04" db="EMBL/GenBank/DDBJ databases">
        <authorList>
            <person name="Gilroy R."/>
        </authorList>
    </citation>
    <scope>NUCLEOTIDE SEQUENCE</scope>
    <source>
        <strain evidence="3">2239</strain>
    </source>
</reference>
<evidence type="ECO:0000313" key="4">
    <source>
        <dbReference type="Proteomes" id="UP000824193"/>
    </source>
</evidence>
<keyword evidence="1" id="KW-0479">Metal-binding</keyword>
<feature type="binding site" evidence="1">
    <location>
        <position position="160"/>
    </location>
    <ligand>
        <name>Mn(2+)</name>
        <dbReference type="ChEBI" id="CHEBI:29035"/>
        <label>2</label>
    </ligand>
</feature>
<dbReference type="PANTHER" id="PTHR11014:SF63">
    <property type="entry name" value="METALLOPEPTIDASE, PUTATIVE (AFU_ORTHOLOGUE AFUA_6G09600)-RELATED"/>
    <property type="match status" value="1"/>
</dbReference>
<protein>
    <submittedName>
        <fullName evidence="3">Amidohydrolase</fullName>
    </submittedName>
</protein>
<dbReference type="PIRSF" id="PIRSF005962">
    <property type="entry name" value="Pept_M20D_amidohydro"/>
    <property type="match status" value="1"/>
</dbReference>
<dbReference type="Gene3D" id="3.40.630.10">
    <property type="entry name" value="Zn peptidases"/>
    <property type="match status" value="1"/>
</dbReference>
<dbReference type="NCBIfam" id="TIGR01891">
    <property type="entry name" value="amidohydrolases"/>
    <property type="match status" value="1"/>
</dbReference>
<organism evidence="3 4">
    <name type="scientific">Candidatus Allofournierella pullicola</name>
    <dbReference type="NCBI Taxonomy" id="2838596"/>
    <lineage>
        <taxon>Bacteria</taxon>
        <taxon>Bacillati</taxon>
        <taxon>Bacillota</taxon>
        <taxon>Clostridia</taxon>
        <taxon>Eubacteriales</taxon>
        <taxon>Oscillospiraceae</taxon>
        <taxon>Allofournierella</taxon>
    </lineage>
</organism>
<proteinExistence type="predicted"/>
<dbReference type="InterPro" id="IPR036264">
    <property type="entry name" value="Bact_exopeptidase_dim_dom"/>
</dbReference>
<reference evidence="3" key="1">
    <citation type="journal article" date="2021" name="PeerJ">
        <title>Extensive microbial diversity within the chicken gut microbiome revealed by metagenomics and culture.</title>
        <authorList>
            <person name="Gilroy R."/>
            <person name="Ravi A."/>
            <person name="Getino M."/>
            <person name="Pursley I."/>
            <person name="Horton D.L."/>
            <person name="Alikhan N.F."/>
            <person name="Baker D."/>
            <person name="Gharbi K."/>
            <person name="Hall N."/>
            <person name="Watson M."/>
            <person name="Adriaenssens E.M."/>
            <person name="Foster-Nyarko E."/>
            <person name="Jarju S."/>
            <person name="Secka A."/>
            <person name="Antonio M."/>
            <person name="Oren A."/>
            <person name="Chaudhuri R.R."/>
            <person name="La Ragione R."/>
            <person name="Hildebrand F."/>
            <person name="Pallen M.J."/>
        </authorList>
    </citation>
    <scope>NUCLEOTIDE SEQUENCE</scope>
    <source>
        <strain evidence="3">2239</strain>
    </source>
</reference>
<dbReference type="Pfam" id="PF01546">
    <property type="entry name" value="Peptidase_M20"/>
    <property type="match status" value="1"/>
</dbReference>
<comment type="cofactor">
    <cofactor evidence="1">
        <name>Mn(2+)</name>
        <dbReference type="ChEBI" id="CHEBI:29035"/>
    </cofactor>
    <text evidence="1">The Mn(2+) ion enhances activity.</text>
</comment>
<feature type="binding site" evidence="1">
    <location>
        <position position="99"/>
    </location>
    <ligand>
        <name>Mn(2+)</name>
        <dbReference type="ChEBI" id="CHEBI:29035"/>
        <label>2</label>
    </ligand>
</feature>
<dbReference type="InterPro" id="IPR002933">
    <property type="entry name" value="Peptidase_M20"/>
</dbReference>
<dbReference type="InterPro" id="IPR011650">
    <property type="entry name" value="Peptidase_M20_dimer"/>
</dbReference>
<evidence type="ECO:0000256" key="1">
    <source>
        <dbReference type="PIRSR" id="PIRSR005962-1"/>
    </source>
</evidence>
<name>A0A9D1V3P4_9FIRM</name>